<dbReference type="PANTHER" id="PTHR43308:SF5">
    <property type="entry name" value="S-LAYER PROTEIN _ PEPTIDOGLYCAN ENDO-BETA-N-ACETYLGLUCOSAMINIDASE"/>
    <property type="match status" value="1"/>
</dbReference>
<sequence>MRFRTLATLIGIAIPLAAFAVAFPDVTSNHPYADAIYDLQRRGIVRGGDDGNFHPDQELNRAEGLTLLLRAADVEPRDIYNGCFPDAKGKWYETTVCHAAHDNILSGYPDGMFHGEKIINLVEFLKLLLNSLHFTTPELTLENQVGIDFKNVNVKSWYAKYLFRAMEFSLVPGDLMKNNDLRPDGAVTRAQAAEMIARALKIALEERSAAKHSQSSSSARVTPTGASLVSFPIHLTGKTGERGSSAYAFDLTSPSTILVQATNLTSASTGLTCLLYLLGESGFSNEFFVGYEEGGSCFIRAALRAGSYQVEVRTKSEGADFSLNADAAEGDGNDGFTEAIALLPATPKTSKLAAQDYEDWYRFRISEKGMRRVMLTSGQPLSCNIYPDADVDLFGFEGPICGESYDYPSGTYYISVKKKSEASGTQSYTVELRE</sequence>
<organism evidence="3 4">
    <name type="scientific">Candidatus Kaiserbacteria bacterium RIFCSPHIGHO2_01_FULL_56_24</name>
    <dbReference type="NCBI Taxonomy" id="1798487"/>
    <lineage>
        <taxon>Bacteria</taxon>
        <taxon>Candidatus Kaiseribacteriota</taxon>
    </lineage>
</organism>
<protein>
    <recommendedName>
        <fullName evidence="2">SLH domain-containing protein</fullName>
    </recommendedName>
</protein>
<feature type="domain" description="SLH" evidence="2">
    <location>
        <begin position="19"/>
        <end position="82"/>
    </location>
</feature>
<evidence type="ECO:0000259" key="2">
    <source>
        <dbReference type="PROSITE" id="PS51272"/>
    </source>
</evidence>
<gene>
    <name evidence="3" type="ORF">A2765_05415</name>
</gene>
<evidence type="ECO:0000256" key="1">
    <source>
        <dbReference type="SAM" id="SignalP"/>
    </source>
</evidence>
<dbReference type="EMBL" id="MFLA01000035">
    <property type="protein sequence ID" value="OGG58266.1"/>
    <property type="molecule type" value="Genomic_DNA"/>
</dbReference>
<evidence type="ECO:0000313" key="3">
    <source>
        <dbReference type="EMBL" id="OGG58266.1"/>
    </source>
</evidence>
<comment type="caution">
    <text evidence="3">The sequence shown here is derived from an EMBL/GenBank/DDBJ whole genome shotgun (WGS) entry which is preliminary data.</text>
</comment>
<dbReference type="PROSITE" id="PS51272">
    <property type="entry name" value="SLH"/>
    <property type="match status" value="2"/>
</dbReference>
<dbReference type="AlphaFoldDB" id="A0A1F6DA37"/>
<evidence type="ECO:0000313" key="4">
    <source>
        <dbReference type="Proteomes" id="UP000176377"/>
    </source>
</evidence>
<keyword evidence="1" id="KW-0732">Signal</keyword>
<name>A0A1F6DA37_9BACT</name>
<reference evidence="3 4" key="1">
    <citation type="journal article" date="2016" name="Nat. Commun.">
        <title>Thousands of microbial genomes shed light on interconnected biogeochemical processes in an aquifer system.</title>
        <authorList>
            <person name="Anantharaman K."/>
            <person name="Brown C.T."/>
            <person name="Hug L.A."/>
            <person name="Sharon I."/>
            <person name="Castelle C.J."/>
            <person name="Probst A.J."/>
            <person name="Thomas B.C."/>
            <person name="Singh A."/>
            <person name="Wilkins M.J."/>
            <person name="Karaoz U."/>
            <person name="Brodie E.L."/>
            <person name="Williams K.H."/>
            <person name="Hubbard S.S."/>
            <person name="Banfield J.F."/>
        </authorList>
    </citation>
    <scope>NUCLEOTIDE SEQUENCE [LARGE SCALE GENOMIC DNA]</scope>
</reference>
<feature type="signal peptide" evidence="1">
    <location>
        <begin position="1"/>
        <end position="20"/>
    </location>
</feature>
<dbReference type="InterPro" id="IPR051465">
    <property type="entry name" value="Cell_Envelope_Struct_Comp"/>
</dbReference>
<dbReference type="Proteomes" id="UP000176377">
    <property type="component" value="Unassembled WGS sequence"/>
</dbReference>
<dbReference type="Gene3D" id="2.60.120.380">
    <property type="match status" value="1"/>
</dbReference>
<proteinExistence type="predicted"/>
<accession>A0A1F6DA37</accession>
<feature type="chain" id="PRO_5009523768" description="SLH domain-containing protein" evidence="1">
    <location>
        <begin position="21"/>
        <end position="434"/>
    </location>
</feature>
<feature type="domain" description="SLH" evidence="2">
    <location>
        <begin position="145"/>
        <end position="210"/>
    </location>
</feature>
<dbReference type="Pfam" id="PF00395">
    <property type="entry name" value="SLH"/>
    <property type="match status" value="2"/>
</dbReference>
<dbReference type="InterPro" id="IPR001119">
    <property type="entry name" value="SLH_dom"/>
</dbReference>
<dbReference type="PANTHER" id="PTHR43308">
    <property type="entry name" value="OUTER MEMBRANE PROTEIN ALPHA-RELATED"/>
    <property type="match status" value="1"/>
</dbReference>